<proteinExistence type="predicted"/>
<dbReference type="InterPro" id="IPR000160">
    <property type="entry name" value="GGDEF_dom"/>
</dbReference>
<evidence type="ECO:0000313" key="7">
    <source>
        <dbReference type="Proteomes" id="UP001410394"/>
    </source>
</evidence>
<keyword evidence="1" id="KW-1133">Transmembrane helix</keyword>
<dbReference type="Gene3D" id="3.30.450.20">
    <property type="entry name" value="PAS domain"/>
    <property type="match status" value="1"/>
</dbReference>
<dbReference type="SUPFAM" id="SSF55073">
    <property type="entry name" value="Nucleotide cyclase"/>
    <property type="match status" value="1"/>
</dbReference>
<keyword evidence="1" id="KW-0472">Membrane</keyword>
<dbReference type="InterPro" id="IPR001610">
    <property type="entry name" value="PAC"/>
</dbReference>
<dbReference type="PROSITE" id="PS50113">
    <property type="entry name" value="PAC"/>
    <property type="match status" value="1"/>
</dbReference>
<dbReference type="Proteomes" id="UP001410394">
    <property type="component" value="Unassembled WGS sequence"/>
</dbReference>
<dbReference type="SMART" id="SM00267">
    <property type="entry name" value="GGDEF"/>
    <property type="match status" value="1"/>
</dbReference>
<evidence type="ECO:0000313" key="6">
    <source>
        <dbReference type="EMBL" id="MEN3068376.1"/>
    </source>
</evidence>
<dbReference type="GO" id="GO:0052621">
    <property type="term" value="F:diguanylate cyclase activity"/>
    <property type="evidence" value="ECO:0007669"/>
    <property type="project" value="UniProtKB-EC"/>
</dbReference>
<dbReference type="CDD" id="cd01949">
    <property type="entry name" value="GGDEF"/>
    <property type="match status" value="1"/>
</dbReference>
<comment type="caution">
    <text evidence="6">The sequence shown here is derived from an EMBL/GenBank/DDBJ whole genome shotgun (WGS) entry which is preliminary data.</text>
</comment>
<feature type="domain" description="GGDEF" evidence="5">
    <location>
        <begin position="526"/>
        <end position="659"/>
    </location>
</feature>
<sequence length="667" mass="75106">MKRLRSIAWLIVCLLCMTATPARALEQVRLQLKWTHAFQFAGYYAAQAQGYYREAGLQVDILPAPPDLDPVTAVVTGKAEYGVGTSSLLLARHAGKPVVALAVIFQHSPLVLLKRYEAGDQSPQSLAGKRIMIEPQAEELLAYLRREQVPLESIHFMPHSHRPRDLIDGRADAMSAYEIAEPFELDQLGIHYQRFTPRSAGIEFYGDNLFTSEQELKHHAARAEAFRSASLRGWQYAMAHPREIAELIEREYSPPHPINYLLYEAQQMDELLHPDLVEIGYMNPKRWRHIADTYAELGLLPKDFPLDRFLYQAPGKPDLRWLYGGLAILVALVALMLYVLRMNHLLKQALTSSQAAKQTLRESEERHRMLADNASDVIWVRNLQGELTYISPSVEKIRGYTPAEAMRQTIDEHFTPASARQLKESIQRGIEAVRQGKPFPTFRGEVEARCKDGSTVWADINTSAIRNHAGDVIGILGVARDISMRREAEARMRHMAQHDQLTGLPNRNLFSDRLGQAIADAQRHTEQLALMYLDLDKFKPINDNFGHATGDLVLREAAARMCACVRDSDTVARVGGDEFIVLLRRLDNAEDALRVADKIRQSLRESIVLGAQRFNISCSIGIAIYPQHGDNEITLCAHADQAMYNAKHSGRDKVTLYGPAIPPVSFD</sequence>
<feature type="chain" id="PRO_5046553181" evidence="2">
    <location>
        <begin position="25"/>
        <end position="667"/>
    </location>
</feature>
<evidence type="ECO:0000259" key="3">
    <source>
        <dbReference type="PROSITE" id="PS50112"/>
    </source>
</evidence>
<dbReference type="Pfam" id="PF09084">
    <property type="entry name" value="NMT1"/>
    <property type="match status" value="1"/>
</dbReference>
<keyword evidence="2" id="KW-0732">Signal</keyword>
<dbReference type="PROSITE" id="PS50112">
    <property type="entry name" value="PAS"/>
    <property type="match status" value="1"/>
</dbReference>
<gene>
    <name evidence="6" type="ORF">ABDB84_07785</name>
</gene>
<dbReference type="InterPro" id="IPR029787">
    <property type="entry name" value="Nucleotide_cyclase"/>
</dbReference>
<protein>
    <submittedName>
        <fullName evidence="6">Diguanylate cyclase</fullName>
        <ecNumber evidence="6">2.7.7.65</ecNumber>
    </submittedName>
</protein>
<dbReference type="SUPFAM" id="SSF53850">
    <property type="entry name" value="Periplasmic binding protein-like II"/>
    <property type="match status" value="1"/>
</dbReference>
<organism evidence="6 7">
    <name type="scientific">Uliginosibacterium sediminicola</name>
    <dbReference type="NCBI Taxonomy" id="2024550"/>
    <lineage>
        <taxon>Bacteria</taxon>
        <taxon>Pseudomonadati</taxon>
        <taxon>Pseudomonadota</taxon>
        <taxon>Betaproteobacteria</taxon>
        <taxon>Rhodocyclales</taxon>
        <taxon>Zoogloeaceae</taxon>
        <taxon>Uliginosibacterium</taxon>
    </lineage>
</organism>
<dbReference type="CDD" id="cd00130">
    <property type="entry name" value="PAS"/>
    <property type="match status" value="1"/>
</dbReference>
<dbReference type="Gene3D" id="3.30.70.270">
    <property type="match status" value="1"/>
</dbReference>
<dbReference type="InterPro" id="IPR052163">
    <property type="entry name" value="DGC-Regulatory_Protein"/>
</dbReference>
<dbReference type="NCBIfam" id="TIGR00254">
    <property type="entry name" value="GGDEF"/>
    <property type="match status" value="1"/>
</dbReference>
<dbReference type="SMART" id="SM00086">
    <property type="entry name" value="PAC"/>
    <property type="match status" value="1"/>
</dbReference>
<dbReference type="SUPFAM" id="SSF55785">
    <property type="entry name" value="PYP-like sensor domain (PAS domain)"/>
    <property type="match status" value="1"/>
</dbReference>
<dbReference type="InterPro" id="IPR035965">
    <property type="entry name" value="PAS-like_dom_sf"/>
</dbReference>
<keyword evidence="6" id="KW-0548">Nucleotidyltransferase</keyword>
<keyword evidence="1" id="KW-0812">Transmembrane</keyword>
<feature type="domain" description="PAS" evidence="3">
    <location>
        <begin position="363"/>
        <end position="433"/>
    </location>
</feature>
<dbReference type="Gene3D" id="3.40.190.10">
    <property type="entry name" value="Periplasmic binding protein-like II"/>
    <property type="match status" value="2"/>
</dbReference>
<evidence type="ECO:0000256" key="2">
    <source>
        <dbReference type="SAM" id="SignalP"/>
    </source>
</evidence>
<dbReference type="PROSITE" id="PS50887">
    <property type="entry name" value="GGDEF"/>
    <property type="match status" value="1"/>
</dbReference>
<name>A0ABU9YX98_9RHOO</name>
<dbReference type="SMART" id="SM00091">
    <property type="entry name" value="PAS"/>
    <property type="match status" value="1"/>
</dbReference>
<dbReference type="InterPro" id="IPR000700">
    <property type="entry name" value="PAS-assoc_C"/>
</dbReference>
<dbReference type="PANTHER" id="PTHR46663:SF3">
    <property type="entry name" value="SLL0267 PROTEIN"/>
    <property type="match status" value="1"/>
</dbReference>
<feature type="transmembrane region" description="Helical" evidence="1">
    <location>
        <begin position="321"/>
        <end position="340"/>
    </location>
</feature>
<dbReference type="InterPro" id="IPR013767">
    <property type="entry name" value="PAS_fold"/>
</dbReference>
<keyword evidence="7" id="KW-1185">Reference proteome</keyword>
<dbReference type="InterPro" id="IPR015168">
    <property type="entry name" value="SsuA/THI5"/>
</dbReference>
<reference evidence="6 7" key="1">
    <citation type="journal article" date="2018" name="Int. J. Syst. Evol. Microbiol.">
        <title>Uliginosibacterium sediminicola sp. nov., isolated from freshwater sediment.</title>
        <authorList>
            <person name="Hwang W.M."/>
            <person name="Kim S.M."/>
            <person name="Kang K."/>
            <person name="Ahn T.Y."/>
        </authorList>
    </citation>
    <scope>NUCLEOTIDE SEQUENCE [LARGE SCALE GENOMIC DNA]</scope>
    <source>
        <strain evidence="6 7">M1-21</strain>
    </source>
</reference>
<dbReference type="Pfam" id="PF00989">
    <property type="entry name" value="PAS"/>
    <property type="match status" value="1"/>
</dbReference>
<dbReference type="RefSeq" id="WP_345919145.1">
    <property type="nucleotide sequence ID" value="NZ_JBDIVE010000003.1"/>
</dbReference>
<keyword evidence="6" id="KW-0808">Transferase</keyword>
<dbReference type="EC" id="2.7.7.65" evidence="6"/>
<evidence type="ECO:0000259" key="4">
    <source>
        <dbReference type="PROSITE" id="PS50113"/>
    </source>
</evidence>
<feature type="domain" description="PAC" evidence="4">
    <location>
        <begin position="442"/>
        <end position="494"/>
    </location>
</feature>
<evidence type="ECO:0000259" key="5">
    <source>
        <dbReference type="PROSITE" id="PS50887"/>
    </source>
</evidence>
<dbReference type="InterPro" id="IPR043128">
    <property type="entry name" value="Rev_trsase/Diguanyl_cyclase"/>
</dbReference>
<dbReference type="Pfam" id="PF00990">
    <property type="entry name" value="GGDEF"/>
    <property type="match status" value="1"/>
</dbReference>
<dbReference type="NCBIfam" id="TIGR00229">
    <property type="entry name" value="sensory_box"/>
    <property type="match status" value="1"/>
</dbReference>
<dbReference type="PANTHER" id="PTHR46663">
    <property type="entry name" value="DIGUANYLATE CYCLASE DGCT-RELATED"/>
    <property type="match status" value="1"/>
</dbReference>
<feature type="signal peptide" evidence="2">
    <location>
        <begin position="1"/>
        <end position="24"/>
    </location>
</feature>
<dbReference type="EMBL" id="JBDIVE010000003">
    <property type="protein sequence ID" value="MEN3068376.1"/>
    <property type="molecule type" value="Genomic_DNA"/>
</dbReference>
<accession>A0ABU9YX98</accession>
<dbReference type="InterPro" id="IPR000014">
    <property type="entry name" value="PAS"/>
</dbReference>
<evidence type="ECO:0000256" key="1">
    <source>
        <dbReference type="SAM" id="Phobius"/>
    </source>
</evidence>